<keyword evidence="1" id="KW-1133">Transmembrane helix</keyword>
<dbReference type="EMBL" id="FMHY01000002">
    <property type="protein sequence ID" value="SCL59552.1"/>
    <property type="molecule type" value="Genomic_DNA"/>
</dbReference>
<sequence length="150" mass="16113">MTTTTSPTIARSYPVSRTDGAVSRRRQQRALGVAAAVCANSLLYLVARAAGTDFTLTDPGATQSHQLILPEIAVFSLLFGLLGWAALALLERFTRHARVTWTLLAGAVLTASFLPVFIERATADTRIMLCALHVVVAAALLPMLRHQSGR</sequence>
<dbReference type="RefSeq" id="WP_091120697.1">
    <property type="nucleotide sequence ID" value="NZ_FMHY01000002.1"/>
</dbReference>
<dbReference type="Pfam" id="PF19545">
    <property type="entry name" value="DUF6069"/>
    <property type="match status" value="1"/>
</dbReference>
<organism evidence="2 3">
    <name type="scientific">Micromonospora eburnea</name>
    <dbReference type="NCBI Taxonomy" id="227316"/>
    <lineage>
        <taxon>Bacteria</taxon>
        <taxon>Bacillati</taxon>
        <taxon>Actinomycetota</taxon>
        <taxon>Actinomycetes</taxon>
        <taxon>Micromonosporales</taxon>
        <taxon>Micromonosporaceae</taxon>
        <taxon>Micromonospora</taxon>
    </lineage>
</organism>
<feature type="transmembrane region" description="Helical" evidence="1">
    <location>
        <begin position="124"/>
        <end position="144"/>
    </location>
</feature>
<evidence type="ECO:0000313" key="2">
    <source>
        <dbReference type="EMBL" id="SCL59552.1"/>
    </source>
</evidence>
<dbReference type="OrthoDB" id="3482556at2"/>
<keyword evidence="1" id="KW-0472">Membrane</keyword>
<dbReference type="InterPro" id="IPR045713">
    <property type="entry name" value="DUF6069"/>
</dbReference>
<dbReference type="STRING" id="227316.GA0070604_4082"/>
<evidence type="ECO:0000313" key="3">
    <source>
        <dbReference type="Proteomes" id="UP000199696"/>
    </source>
</evidence>
<protein>
    <submittedName>
        <fullName evidence="2">Uncharacterized protein</fullName>
    </submittedName>
</protein>
<feature type="transmembrane region" description="Helical" evidence="1">
    <location>
        <begin position="30"/>
        <end position="47"/>
    </location>
</feature>
<dbReference type="AlphaFoldDB" id="A0A1C6UZV1"/>
<proteinExistence type="predicted"/>
<evidence type="ECO:0000256" key="1">
    <source>
        <dbReference type="SAM" id="Phobius"/>
    </source>
</evidence>
<accession>A0A1C6UZV1</accession>
<dbReference type="Proteomes" id="UP000199696">
    <property type="component" value="Unassembled WGS sequence"/>
</dbReference>
<gene>
    <name evidence="2" type="ORF">GA0070604_4082</name>
</gene>
<name>A0A1C6UZV1_9ACTN</name>
<keyword evidence="1" id="KW-0812">Transmembrane</keyword>
<feature type="transmembrane region" description="Helical" evidence="1">
    <location>
        <begin position="99"/>
        <end position="118"/>
    </location>
</feature>
<reference evidence="3" key="1">
    <citation type="submission" date="2016-06" db="EMBL/GenBank/DDBJ databases">
        <authorList>
            <person name="Varghese N."/>
            <person name="Submissions Spin"/>
        </authorList>
    </citation>
    <scope>NUCLEOTIDE SEQUENCE [LARGE SCALE GENOMIC DNA]</scope>
    <source>
        <strain evidence="3">DSM 44814</strain>
    </source>
</reference>
<feature type="transmembrane region" description="Helical" evidence="1">
    <location>
        <begin position="67"/>
        <end position="87"/>
    </location>
</feature>
<keyword evidence="3" id="KW-1185">Reference proteome</keyword>